<dbReference type="InterPro" id="IPR000873">
    <property type="entry name" value="AMP-dep_synth/lig_dom"/>
</dbReference>
<dbReference type="GO" id="GO:0044550">
    <property type="term" value="P:secondary metabolite biosynthetic process"/>
    <property type="evidence" value="ECO:0007669"/>
    <property type="project" value="TreeGrafter"/>
</dbReference>
<dbReference type="SUPFAM" id="SSF56801">
    <property type="entry name" value="Acetyl-CoA synthetase-like"/>
    <property type="match status" value="1"/>
</dbReference>
<organism evidence="3 4">
    <name type="scientific">Streptomyces tateyamensis</name>
    <dbReference type="NCBI Taxonomy" id="565073"/>
    <lineage>
        <taxon>Bacteria</taxon>
        <taxon>Bacillati</taxon>
        <taxon>Actinomycetota</taxon>
        <taxon>Actinomycetes</taxon>
        <taxon>Kitasatosporales</taxon>
        <taxon>Streptomycetaceae</taxon>
        <taxon>Streptomyces</taxon>
    </lineage>
</organism>
<evidence type="ECO:0000259" key="1">
    <source>
        <dbReference type="Pfam" id="PF00501"/>
    </source>
</evidence>
<name>A0A2V4P3R5_9ACTN</name>
<accession>A0A2V4P3R5</accession>
<dbReference type="InterPro" id="IPR023213">
    <property type="entry name" value="CAT-like_dom_sf"/>
</dbReference>
<keyword evidence="4" id="KW-1185">Reference proteome</keyword>
<feature type="domain" description="AMP-dependent synthetase/ligase" evidence="1">
    <location>
        <begin position="494"/>
        <end position="739"/>
    </location>
</feature>
<dbReference type="Gene3D" id="3.30.559.10">
    <property type="entry name" value="Chloramphenicol acetyltransferase-like domain"/>
    <property type="match status" value="1"/>
</dbReference>
<dbReference type="Gene3D" id="3.30.559.30">
    <property type="entry name" value="Nonribosomal peptide synthetase, condensation domain"/>
    <property type="match status" value="1"/>
</dbReference>
<dbReference type="Gene3D" id="3.40.50.980">
    <property type="match status" value="2"/>
</dbReference>
<dbReference type="InterPro" id="IPR001242">
    <property type="entry name" value="Condensation_dom"/>
</dbReference>
<dbReference type="GO" id="GO:0043041">
    <property type="term" value="P:amino acid activation for nonribosomal peptide biosynthetic process"/>
    <property type="evidence" value="ECO:0007669"/>
    <property type="project" value="TreeGrafter"/>
</dbReference>
<evidence type="ECO:0000259" key="2">
    <source>
        <dbReference type="Pfam" id="PF00668"/>
    </source>
</evidence>
<dbReference type="PANTHER" id="PTHR45527">
    <property type="entry name" value="NONRIBOSOMAL PEPTIDE SYNTHETASE"/>
    <property type="match status" value="1"/>
</dbReference>
<dbReference type="Pfam" id="PF00668">
    <property type="entry name" value="Condensation"/>
    <property type="match status" value="1"/>
</dbReference>
<dbReference type="CDD" id="cd19531">
    <property type="entry name" value="LCL_NRPS-like"/>
    <property type="match status" value="1"/>
</dbReference>
<dbReference type="SUPFAM" id="SSF52777">
    <property type="entry name" value="CoA-dependent acyltransferases"/>
    <property type="match status" value="2"/>
</dbReference>
<evidence type="ECO:0000313" key="3">
    <source>
        <dbReference type="EMBL" id="PYC77439.1"/>
    </source>
</evidence>
<dbReference type="PANTHER" id="PTHR45527:SF14">
    <property type="entry name" value="PLIPASTATIN SYNTHASE SUBUNIT B"/>
    <property type="match status" value="1"/>
</dbReference>
<dbReference type="GO" id="GO:0005829">
    <property type="term" value="C:cytosol"/>
    <property type="evidence" value="ECO:0007669"/>
    <property type="project" value="TreeGrafter"/>
</dbReference>
<feature type="non-terminal residue" evidence="3">
    <location>
        <position position="747"/>
    </location>
</feature>
<dbReference type="GO" id="GO:0008610">
    <property type="term" value="P:lipid biosynthetic process"/>
    <property type="evidence" value="ECO:0007669"/>
    <property type="project" value="UniProtKB-ARBA"/>
</dbReference>
<evidence type="ECO:0000313" key="4">
    <source>
        <dbReference type="Proteomes" id="UP000248039"/>
    </source>
</evidence>
<dbReference type="PROSITE" id="PS00455">
    <property type="entry name" value="AMP_BINDING"/>
    <property type="match status" value="1"/>
</dbReference>
<dbReference type="EMBL" id="PYBW01000062">
    <property type="protein sequence ID" value="PYC77439.1"/>
    <property type="molecule type" value="Genomic_DNA"/>
</dbReference>
<comment type="caution">
    <text evidence="3">The sequence shown here is derived from an EMBL/GenBank/DDBJ whole genome shotgun (WGS) entry which is preliminary data.</text>
</comment>
<dbReference type="Pfam" id="PF00501">
    <property type="entry name" value="AMP-binding"/>
    <property type="match status" value="1"/>
</dbReference>
<dbReference type="FunFam" id="3.40.50.980:FF:000001">
    <property type="entry name" value="Non-ribosomal peptide synthetase"/>
    <property type="match status" value="1"/>
</dbReference>
<gene>
    <name evidence="3" type="ORF">C7C46_18735</name>
</gene>
<dbReference type="GO" id="GO:0031177">
    <property type="term" value="F:phosphopantetheine binding"/>
    <property type="evidence" value="ECO:0007669"/>
    <property type="project" value="TreeGrafter"/>
</dbReference>
<dbReference type="RefSeq" id="WP_146259126.1">
    <property type="nucleotide sequence ID" value="NZ_PYBW01000062.1"/>
</dbReference>
<sequence length="747" mass="81569">MTDTVSETAAQAAARREELVRRRMAGRRGTVATGIAPADRTAPLRLSYGQRQMWFLSRLDPDSAEYSVPQVVRLRGRLDRAALGRAWDQVLARHEVLRTRYALLDEEPVQLVDPAATGTLATVTAADEQAARAWVAAELRRPFDLAEQPPVRATLVALGAENHLLVLVLHHIACDERSHELLLTELAAGYAGTELPAPTLQYADFAAWQLAQQEQTERQLGYWREQLADLTPVTLPTDRPRPAVRRPDGAAVRFELPAELATELHRLAEQHRTTLFTVLLAAFQAQLARYTGTPDIAVGTVVSDRTSAQLAGLVGYGINTLVLRTRWSGDPSFSELLARTRSTVLDAFDHQQLPFARLVDELQPERDLSVTPLFQTAFTMHEQRATTLELAGLAVEPVELPWQVAKFDLSLQIAQLADGRLAGQLEYATALFDEATVARLAGHLTRLLAAVAADPDAPVGAADLLDAAERSVADLPVPGLPAHEWDGLTLHRIFEQRAARTPDAVAVSFGAQELTYRQLNERANQLANRLRVLGVGPESLVGLCLDRSPELPAALIGILKAGGAYVPLDPAYPADRLAFMAGDAKLAALVTEPAHQELASGFYQGPVVLTEELDGQPVTDPAPLAEPDNAVYVIYTSGSTGRPKGVVLTHRNVVRLFTATEGSYRFDRTDVWSLFHSYAFDVSVWELWGALLYGGRLVVVPFDTARSPEEFHRLLADEQVTVLSQTPSAFRSLANLPTEGLAVRAVV</sequence>
<dbReference type="InterPro" id="IPR020845">
    <property type="entry name" value="AMP-binding_CS"/>
</dbReference>
<proteinExistence type="predicted"/>
<dbReference type="OrthoDB" id="2472181at2"/>
<dbReference type="Proteomes" id="UP000248039">
    <property type="component" value="Unassembled WGS sequence"/>
</dbReference>
<dbReference type="AlphaFoldDB" id="A0A2V4P3R5"/>
<reference evidence="3 4" key="1">
    <citation type="submission" date="2018-03" db="EMBL/GenBank/DDBJ databases">
        <title>Bioinformatic expansion and discovery of thiopeptide antibiotics.</title>
        <authorList>
            <person name="Schwalen C.J."/>
            <person name="Hudson G.A."/>
            <person name="Mitchell D.A."/>
        </authorList>
    </citation>
    <scope>NUCLEOTIDE SEQUENCE [LARGE SCALE GENOMIC DNA]</scope>
    <source>
        <strain evidence="3 4">ATCC 21389</strain>
    </source>
</reference>
<feature type="domain" description="Condensation" evidence="2">
    <location>
        <begin position="46"/>
        <end position="470"/>
    </location>
</feature>
<dbReference type="GO" id="GO:0003824">
    <property type="term" value="F:catalytic activity"/>
    <property type="evidence" value="ECO:0007669"/>
    <property type="project" value="InterPro"/>
</dbReference>
<protein>
    <submittedName>
        <fullName evidence="3">Non-ribosomal peptide synthetase</fullName>
    </submittedName>
</protein>